<sequence>MDADNSFRAFGSSDRKENRIEKRFHLDSPSAILSPASRIPLKKLHKTGSPLELRLSNVINIGDPNLESTLLEPNFIGNNTKIGDRNLDMTAAEDTLGSFTKDDSRRDSTLQSEMAASTSMDGNEVEKISGLGNESYKTEGDGNHEEENGSPDTIEKTFQEVCETDGQDADVCAEAAGSSLKTVGDGASLKSTVDNREGCENLVEDVSEVVTVVESLEPFDADISNDCELKAAEQLPSTSTDIPISESPSKTDVSKLLEEKRKKVKIDHANPPSTPRSLEKYARERLSDYSFIISEAFCEKEVFCDNCYKMRVEVEKLIDKFSGLLEVPSDENADCTSVRRLEEIIAATNDRMECILKERVELQSQLNKTKDKLAAVEKEKEFVEKDLNDFKFYMELEMKKHQETTRQKNVEISELSTKVSELESAQKDSSKTVNRITELEAQLNSFDKETLALKQEVCDLTQKIGQKENRIDKLSSENKILQEKICDSKTNSVSRSEYDEVKAVLSEKEIRLNEQKEQIVSLEDQLATVKERLNGSIGMQAQLEEVVKDLEVEKNLLTDKITLLEQKRYCEDIDSIKAQLSKANAKVATLEAEASTVSEKMEKLYSERIEKDDELNKVNTALMNAKESLLLKEKQEQRLNTFVTDLKTKLAANETALKTFDQMKSAFTSALSPYVESVNTSNRNLVALKEENALLKNEIARLKDNDSEVKEYVEKVRNDKAVLEHKLSFLETLNDNFTGLCSQVQELKNELKLSNEASSKWPEEVSTLRADLNQKMKELGCCLKDKEEFEKRVSIQVEKSKHMEVENIFLKQKGQIVGLVESIKTAIDVKLDSVVGELRSEMENERKCLLKERDNVDLERCKSILEQQVTELKDCLSAAEMDKQSLISKLNDFEGRVDAKEYAAVKESLSSWQQKVSELEQVITTLRSESQILRDALSNKDNDIEQALICKTDLEKQLATVTSEKKEAIAVNSMLQNKLQEKEKELADERVTKSDSAETSNAGNHASNKASF</sequence>
<accession>A0A0N5ALL5</accession>
<reference evidence="4" key="1">
    <citation type="submission" date="2017-02" db="UniProtKB">
        <authorList>
            <consortium name="WormBaseParasite"/>
        </authorList>
    </citation>
    <scope>IDENTIFICATION</scope>
</reference>
<feature type="coiled-coil region" evidence="1">
    <location>
        <begin position="902"/>
        <end position="929"/>
    </location>
</feature>
<dbReference type="STRING" id="451379.A0A0N5ALL5"/>
<dbReference type="WBParaSite" id="SMUV_0000543701-mRNA-1">
    <property type="protein sequence ID" value="SMUV_0000543701-mRNA-1"/>
    <property type="gene ID" value="SMUV_0000543701"/>
</dbReference>
<dbReference type="AlphaFoldDB" id="A0A0N5ALL5"/>
<feature type="compositionally biased region" description="Basic and acidic residues" evidence="2">
    <location>
        <begin position="136"/>
        <end position="151"/>
    </location>
</feature>
<feature type="region of interest" description="Disordered" evidence="2">
    <location>
        <begin position="1"/>
        <end position="22"/>
    </location>
</feature>
<feature type="compositionally biased region" description="Polar residues" evidence="2">
    <location>
        <begin position="997"/>
        <end position="1012"/>
    </location>
</feature>
<keyword evidence="3" id="KW-1185">Reference proteome</keyword>
<feature type="compositionally biased region" description="Basic and acidic residues" evidence="2">
    <location>
        <begin position="13"/>
        <end position="22"/>
    </location>
</feature>
<feature type="coiled-coil region" evidence="1">
    <location>
        <begin position="422"/>
        <end position="607"/>
    </location>
</feature>
<dbReference type="Gene3D" id="1.10.287.1490">
    <property type="match status" value="1"/>
</dbReference>
<name>A0A0N5ALL5_9BILA</name>
<organism evidence="3 4">
    <name type="scientific">Syphacia muris</name>
    <dbReference type="NCBI Taxonomy" id="451379"/>
    <lineage>
        <taxon>Eukaryota</taxon>
        <taxon>Metazoa</taxon>
        <taxon>Ecdysozoa</taxon>
        <taxon>Nematoda</taxon>
        <taxon>Chromadorea</taxon>
        <taxon>Rhabditida</taxon>
        <taxon>Spirurina</taxon>
        <taxon>Oxyuridomorpha</taxon>
        <taxon>Oxyuroidea</taxon>
        <taxon>Oxyuridae</taxon>
        <taxon>Syphacia</taxon>
    </lineage>
</organism>
<evidence type="ECO:0000313" key="3">
    <source>
        <dbReference type="Proteomes" id="UP000046393"/>
    </source>
</evidence>
<feature type="coiled-coil region" evidence="1">
    <location>
        <begin position="338"/>
        <end position="386"/>
    </location>
</feature>
<feature type="compositionally biased region" description="Basic and acidic residues" evidence="2">
    <location>
        <begin position="980"/>
        <end position="996"/>
    </location>
</feature>
<proteinExistence type="predicted"/>
<dbReference type="PANTHER" id="PTHR19327:SF0">
    <property type="entry name" value="GOLGIN SUBFAMILY A MEMBER 4"/>
    <property type="match status" value="1"/>
</dbReference>
<protein>
    <submittedName>
        <fullName evidence="4">Spc7 domain-containing protein</fullName>
    </submittedName>
</protein>
<feature type="region of interest" description="Disordered" evidence="2">
    <location>
        <begin position="132"/>
        <end position="151"/>
    </location>
</feature>
<evidence type="ECO:0000256" key="1">
    <source>
        <dbReference type="SAM" id="Coils"/>
    </source>
</evidence>
<dbReference type="PANTHER" id="PTHR19327">
    <property type="entry name" value="GOLGIN"/>
    <property type="match status" value="1"/>
</dbReference>
<keyword evidence="1" id="KW-0175">Coiled coil</keyword>
<evidence type="ECO:0000313" key="4">
    <source>
        <dbReference type="WBParaSite" id="SMUV_0000543701-mRNA-1"/>
    </source>
</evidence>
<feature type="coiled-coil region" evidence="1">
    <location>
        <begin position="678"/>
        <end position="750"/>
    </location>
</feature>
<dbReference type="Proteomes" id="UP000046393">
    <property type="component" value="Unplaced"/>
</dbReference>
<feature type="region of interest" description="Disordered" evidence="2">
    <location>
        <begin position="980"/>
        <end position="1012"/>
    </location>
</feature>
<evidence type="ECO:0000256" key="2">
    <source>
        <dbReference type="SAM" id="MobiDB-lite"/>
    </source>
</evidence>